<evidence type="ECO:0000313" key="8">
    <source>
        <dbReference type="Proteomes" id="UP001194714"/>
    </source>
</evidence>
<dbReference type="EMBL" id="JAAEJV010000005">
    <property type="protein sequence ID" value="MBF5058865.1"/>
    <property type="molecule type" value="Genomic_DNA"/>
</dbReference>
<evidence type="ECO:0000256" key="2">
    <source>
        <dbReference type="ARBA" id="ARBA00022980"/>
    </source>
</evidence>
<dbReference type="HAMAP" id="MF_01341">
    <property type="entry name" value="Ribosomal_uL15"/>
    <property type="match status" value="1"/>
</dbReference>
<dbReference type="Pfam" id="PF00828">
    <property type="entry name" value="Ribosomal_L27A"/>
    <property type="match status" value="1"/>
</dbReference>
<evidence type="ECO:0000256" key="3">
    <source>
        <dbReference type="ARBA" id="ARBA00023274"/>
    </source>
</evidence>
<dbReference type="InterPro" id="IPR030878">
    <property type="entry name" value="Ribosomal_uL15"/>
</dbReference>
<accession>A0ABS0AXJ8</accession>
<keyword evidence="2 4" id="KW-0689">Ribosomal protein</keyword>
<protein>
    <recommendedName>
        <fullName evidence="4">Large ribosomal subunit protein uL15</fullName>
    </recommendedName>
</protein>
<dbReference type="RefSeq" id="WP_194847156.1">
    <property type="nucleotide sequence ID" value="NZ_JAAEJV010000005.1"/>
</dbReference>
<dbReference type="Proteomes" id="UP001194714">
    <property type="component" value="Unassembled WGS sequence"/>
</dbReference>
<dbReference type="NCBIfam" id="TIGR01071">
    <property type="entry name" value="rplO_bact"/>
    <property type="match status" value="1"/>
</dbReference>
<comment type="similarity">
    <text evidence="1 4">Belongs to the universal ribosomal protein uL15 family.</text>
</comment>
<sequence length="149" mass="16952">MKLSQLKDTHRKPKRRKRVGRGPGSKMGKTSCRGHKGDKSRSGYKRRGGKEGGQLPLFQKLPHRGFSNKQFATPIFSINLDRIDAYFEDGEVVNKETLMEKGFPMRRMKGGFKVLGNGELTKKVVIEANKYSKNAIVKLEKQGIEFKRI</sequence>
<dbReference type="Gene3D" id="3.100.10.10">
    <property type="match status" value="1"/>
</dbReference>
<dbReference type="InterPro" id="IPR005749">
    <property type="entry name" value="Ribosomal_uL15_bac-type"/>
</dbReference>
<keyword evidence="4" id="KW-0699">rRNA-binding</keyword>
<dbReference type="GO" id="GO:0005840">
    <property type="term" value="C:ribosome"/>
    <property type="evidence" value="ECO:0007669"/>
    <property type="project" value="UniProtKB-KW"/>
</dbReference>
<keyword evidence="4" id="KW-0694">RNA-binding</keyword>
<reference evidence="7 8" key="1">
    <citation type="submission" date="2020-01" db="EMBL/GenBank/DDBJ databases">
        <title>Draft genome sequence of Cand. Neptunochlamydia vexilliferae K9.</title>
        <authorList>
            <person name="Schulz F."/>
            <person name="Koestlbacher S."/>
            <person name="Wascher F."/>
            <person name="Pizzetti I."/>
            <person name="Horn M."/>
        </authorList>
    </citation>
    <scope>NUCLEOTIDE SEQUENCE [LARGE SCALE GENOMIC DNA]</scope>
    <source>
        <strain evidence="7 8">K9</strain>
    </source>
</reference>
<evidence type="ECO:0000256" key="4">
    <source>
        <dbReference type="HAMAP-Rule" id="MF_01341"/>
    </source>
</evidence>
<evidence type="ECO:0000259" key="6">
    <source>
        <dbReference type="Pfam" id="PF00828"/>
    </source>
</evidence>
<organism evidence="7 8">
    <name type="scientific">Candidatus Neptunichlamydia vexilliferae</name>
    <dbReference type="NCBI Taxonomy" id="1651774"/>
    <lineage>
        <taxon>Bacteria</taxon>
        <taxon>Pseudomonadati</taxon>
        <taxon>Chlamydiota</taxon>
        <taxon>Chlamydiia</taxon>
        <taxon>Parachlamydiales</taxon>
        <taxon>Simkaniaceae</taxon>
        <taxon>Candidatus Neptunichlamydia</taxon>
    </lineage>
</organism>
<feature type="region of interest" description="Disordered" evidence="5">
    <location>
        <begin position="1"/>
        <end position="59"/>
    </location>
</feature>
<proteinExistence type="inferred from homology"/>
<dbReference type="PANTHER" id="PTHR12934:SF11">
    <property type="entry name" value="LARGE RIBOSOMAL SUBUNIT PROTEIN UL15M"/>
    <property type="match status" value="1"/>
</dbReference>
<dbReference type="PANTHER" id="PTHR12934">
    <property type="entry name" value="50S RIBOSOMAL PROTEIN L15"/>
    <property type="match status" value="1"/>
</dbReference>
<dbReference type="SUPFAM" id="SSF52080">
    <property type="entry name" value="Ribosomal proteins L15p and L18e"/>
    <property type="match status" value="1"/>
</dbReference>
<evidence type="ECO:0000256" key="5">
    <source>
        <dbReference type="SAM" id="MobiDB-lite"/>
    </source>
</evidence>
<feature type="domain" description="Large ribosomal subunit protein uL15/eL18" evidence="6">
    <location>
        <begin position="78"/>
        <end position="143"/>
    </location>
</feature>
<comment type="function">
    <text evidence="4">Binds to the 23S rRNA.</text>
</comment>
<keyword evidence="8" id="KW-1185">Reference proteome</keyword>
<evidence type="ECO:0000313" key="7">
    <source>
        <dbReference type="EMBL" id="MBF5058865.1"/>
    </source>
</evidence>
<dbReference type="InterPro" id="IPR036227">
    <property type="entry name" value="Ribosomal_uL15/eL18_sf"/>
</dbReference>
<comment type="caution">
    <text evidence="7">The sequence shown here is derived from an EMBL/GenBank/DDBJ whole genome shotgun (WGS) entry which is preliminary data.</text>
</comment>
<dbReference type="InterPro" id="IPR021131">
    <property type="entry name" value="Ribosomal_uL15/eL18"/>
</dbReference>
<feature type="compositionally biased region" description="Basic residues" evidence="5">
    <location>
        <begin position="9"/>
        <end position="20"/>
    </location>
</feature>
<gene>
    <name evidence="4" type="primary">rplO</name>
    <name evidence="7" type="ORF">NEPTK9_000365</name>
</gene>
<comment type="subunit">
    <text evidence="4">Part of the 50S ribosomal subunit.</text>
</comment>
<keyword evidence="3 4" id="KW-0687">Ribonucleoprotein</keyword>
<evidence type="ECO:0000256" key="1">
    <source>
        <dbReference type="ARBA" id="ARBA00007320"/>
    </source>
</evidence>
<name>A0ABS0AXJ8_9BACT</name>